<protein>
    <recommendedName>
        <fullName evidence="12">Pisatin demethylase</fullName>
    </recommendedName>
</protein>
<evidence type="ECO:0000256" key="4">
    <source>
        <dbReference type="ARBA" id="ARBA00022723"/>
    </source>
</evidence>
<evidence type="ECO:0000256" key="9">
    <source>
        <dbReference type="SAM" id="Phobius"/>
    </source>
</evidence>
<dbReference type="PRINTS" id="PR00385">
    <property type="entry name" value="P450"/>
</dbReference>
<dbReference type="EMBL" id="NKCI01000246">
    <property type="protein sequence ID" value="RSL46098.1"/>
    <property type="molecule type" value="Genomic_DNA"/>
</dbReference>
<evidence type="ECO:0000256" key="2">
    <source>
        <dbReference type="ARBA" id="ARBA00010617"/>
    </source>
</evidence>
<proteinExistence type="inferred from homology"/>
<evidence type="ECO:0008006" key="12">
    <source>
        <dbReference type="Google" id="ProtNLM"/>
    </source>
</evidence>
<keyword evidence="7" id="KW-0560">Oxidoreductase</keyword>
<reference evidence="10 11" key="1">
    <citation type="submission" date="2017-06" db="EMBL/GenBank/DDBJ databases">
        <title>Comparative genomic analysis of Ambrosia Fusariam Clade fungi.</title>
        <authorList>
            <person name="Stajich J.E."/>
            <person name="Carrillo J."/>
            <person name="Kijimoto T."/>
            <person name="Eskalen A."/>
            <person name="O'Donnell K."/>
            <person name="Kasson M."/>
        </authorList>
    </citation>
    <scope>NUCLEOTIDE SEQUENCE [LARGE SCALE GENOMIC DNA]</scope>
    <source>
        <strain evidence="10 11">NRRL62584</strain>
    </source>
</reference>
<dbReference type="InterPro" id="IPR001128">
    <property type="entry name" value="Cyt_P450"/>
</dbReference>
<keyword evidence="9" id="KW-0472">Membrane</keyword>
<feature type="region of interest" description="Disordered" evidence="8">
    <location>
        <begin position="1"/>
        <end position="23"/>
    </location>
</feature>
<dbReference type="InterPro" id="IPR002401">
    <property type="entry name" value="Cyt_P450_E_grp-I"/>
</dbReference>
<dbReference type="OrthoDB" id="3934656at2759"/>
<comment type="cofactor">
    <cofactor evidence="1 6">
        <name>heme</name>
        <dbReference type="ChEBI" id="CHEBI:30413"/>
    </cofactor>
</comment>
<dbReference type="InterPro" id="IPR017972">
    <property type="entry name" value="Cyt_P450_CS"/>
</dbReference>
<dbReference type="SUPFAM" id="SSF48264">
    <property type="entry name" value="Cytochrome P450"/>
    <property type="match status" value="1"/>
</dbReference>
<evidence type="ECO:0000256" key="7">
    <source>
        <dbReference type="RuleBase" id="RU000461"/>
    </source>
</evidence>
<evidence type="ECO:0000256" key="1">
    <source>
        <dbReference type="ARBA" id="ARBA00001971"/>
    </source>
</evidence>
<dbReference type="GO" id="GO:0004497">
    <property type="term" value="F:monooxygenase activity"/>
    <property type="evidence" value="ECO:0007669"/>
    <property type="project" value="UniProtKB-KW"/>
</dbReference>
<dbReference type="PANTHER" id="PTHR24305:SF232">
    <property type="entry name" value="P450, PUTATIVE (EUROFUNG)-RELATED"/>
    <property type="match status" value="1"/>
</dbReference>
<comment type="similarity">
    <text evidence="2 7">Belongs to the cytochrome P450 family.</text>
</comment>
<dbReference type="FunFam" id="1.10.630.10:FF:000050">
    <property type="entry name" value="Cytochrome P450 monooxygenase"/>
    <property type="match status" value="1"/>
</dbReference>
<dbReference type="Proteomes" id="UP000288168">
    <property type="component" value="Unassembled WGS sequence"/>
</dbReference>
<dbReference type="CDD" id="cd11060">
    <property type="entry name" value="CYP57A1-like"/>
    <property type="match status" value="1"/>
</dbReference>
<gene>
    <name evidence="10" type="ORF">CEP54_014005</name>
</gene>
<dbReference type="AlphaFoldDB" id="A0A428NZ45"/>
<keyword evidence="4 6" id="KW-0479">Metal-binding</keyword>
<dbReference type="Pfam" id="PF00067">
    <property type="entry name" value="p450"/>
    <property type="match status" value="1"/>
</dbReference>
<dbReference type="PANTHER" id="PTHR24305">
    <property type="entry name" value="CYTOCHROME P450"/>
    <property type="match status" value="1"/>
</dbReference>
<accession>A0A428NZ45</accession>
<keyword evidence="3 6" id="KW-0349">Heme</keyword>
<evidence type="ECO:0000256" key="8">
    <source>
        <dbReference type="SAM" id="MobiDB-lite"/>
    </source>
</evidence>
<dbReference type="GO" id="GO:0020037">
    <property type="term" value="F:heme binding"/>
    <property type="evidence" value="ECO:0007669"/>
    <property type="project" value="InterPro"/>
</dbReference>
<dbReference type="PRINTS" id="PR00463">
    <property type="entry name" value="EP450I"/>
</dbReference>
<feature type="transmembrane region" description="Helical" evidence="9">
    <location>
        <begin position="48"/>
        <end position="70"/>
    </location>
</feature>
<evidence type="ECO:0000256" key="5">
    <source>
        <dbReference type="ARBA" id="ARBA00023004"/>
    </source>
</evidence>
<feature type="binding site" description="axial binding residue" evidence="6">
    <location>
        <position position="508"/>
    </location>
    <ligand>
        <name>heme</name>
        <dbReference type="ChEBI" id="CHEBI:30413"/>
    </ligand>
    <ligandPart>
        <name>Fe</name>
        <dbReference type="ChEBI" id="CHEBI:18248"/>
    </ligandPart>
</feature>
<organism evidence="10 11">
    <name type="scientific">Fusarium duplospermum</name>
    <dbReference type="NCBI Taxonomy" id="1325734"/>
    <lineage>
        <taxon>Eukaryota</taxon>
        <taxon>Fungi</taxon>
        <taxon>Dikarya</taxon>
        <taxon>Ascomycota</taxon>
        <taxon>Pezizomycotina</taxon>
        <taxon>Sordariomycetes</taxon>
        <taxon>Hypocreomycetidae</taxon>
        <taxon>Hypocreales</taxon>
        <taxon>Nectriaceae</taxon>
        <taxon>Fusarium</taxon>
        <taxon>Fusarium solani species complex</taxon>
    </lineage>
</organism>
<dbReference type="InterPro" id="IPR050121">
    <property type="entry name" value="Cytochrome_P450_monoxygenase"/>
</dbReference>
<keyword evidence="5 6" id="KW-0408">Iron</keyword>
<dbReference type="GO" id="GO:0016705">
    <property type="term" value="F:oxidoreductase activity, acting on paired donors, with incorporation or reduction of molecular oxygen"/>
    <property type="evidence" value="ECO:0007669"/>
    <property type="project" value="InterPro"/>
</dbReference>
<name>A0A428NZ45_9HYPO</name>
<dbReference type="GO" id="GO:0005506">
    <property type="term" value="F:iron ion binding"/>
    <property type="evidence" value="ECO:0007669"/>
    <property type="project" value="InterPro"/>
</dbReference>
<dbReference type="InterPro" id="IPR036396">
    <property type="entry name" value="Cyt_P450_sf"/>
</dbReference>
<evidence type="ECO:0000256" key="6">
    <source>
        <dbReference type="PIRSR" id="PIRSR602401-1"/>
    </source>
</evidence>
<keyword evidence="7" id="KW-0503">Monooxygenase</keyword>
<evidence type="ECO:0000256" key="3">
    <source>
        <dbReference type="ARBA" id="ARBA00022617"/>
    </source>
</evidence>
<keyword evidence="9" id="KW-1133">Transmembrane helix</keyword>
<evidence type="ECO:0000313" key="11">
    <source>
        <dbReference type="Proteomes" id="UP000288168"/>
    </source>
</evidence>
<dbReference type="Gene3D" id="1.10.630.10">
    <property type="entry name" value="Cytochrome P450"/>
    <property type="match status" value="1"/>
</dbReference>
<comment type="caution">
    <text evidence="10">The sequence shown here is derived from an EMBL/GenBank/DDBJ whole genome shotgun (WGS) entry which is preliminary data.</text>
</comment>
<keyword evidence="11" id="KW-1185">Reference proteome</keyword>
<sequence>MQGAVPPLARKPSSLSTLKKPDVDPPLTAAADIRGVSMANTSEMFRTFVQFLTPLNLCLFVVSVFFLHSIRNKFRRGLRTLPGPTLAAYSGLWRYLDVRSGQAHRTAINLHRKHGSLVRIGPNHVSISDPREIKKIYGLKSGYTKTAFYPIQSITWKGKVEVNLFGTRDEDYHRELKKPVANAFSLTTLLTNEPAVDSCTNLLIEKLSAYADVSTPVDFGEWLQFYTFDVVGEITFAKKLGFLEKGGDVDGMIQAIEDLLVYASSIGQVPVWHNFLMGNPLLPILFPSMEGWNKVLTFTLKAVNAVIGNVDEDSKLKKDGEFNIESLDKQGDMLSKWFAVKLANPEKMSTRDIVVHLSTNVFAGSDTTAIALRAVFYNLLKSPAKMQKLVKEIDDAAAAGLLSSPISFKDSTKNLPYMQAVLKEGLRIHPSVGLLLERHVPAGGAVICGKPIPEGTIVGINAWVTQHDPEVFPNPDQFEPERWIDAPEEQLKIMEQSFFAFGGGSRTCIGRHIAIMEMAKLIPEILRRFELSLPSPDHEWHTKNIWFVQQEGLICNLKRRQQT</sequence>
<dbReference type="PROSITE" id="PS00086">
    <property type="entry name" value="CYTOCHROME_P450"/>
    <property type="match status" value="1"/>
</dbReference>
<keyword evidence="9" id="KW-0812">Transmembrane</keyword>
<dbReference type="STRING" id="1325734.A0A428NZ45"/>
<evidence type="ECO:0000313" key="10">
    <source>
        <dbReference type="EMBL" id="RSL46098.1"/>
    </source>
</evidence>